<dbReference type="PANTHER" id="PTHR15073">
    <property type="entry name" value="MICROTUBULE-ASSOCIATED PROTEIN"/>
    <property type="match status" value="1"/>
</dbReference>
<feature type="compositionally biased region" description="Acidic residues" evidence="6">
    <location>
        <begin position="694"/>
        <end position="704"/>
    </location>
</feature>
<feature type="compositionally biased region" description="Polar residues" evidence="6">
    <location>
        <begin position="363"/>
        <end position="373"/>
    </location>
</feature>
<comment type="similarity">
    <text evidence="2">Belongs to the MAP7 family.</text>
</comment>
<keyword evidence="5" id="KW-0206">Cytoskeleton</keyword>
<feature type="compositionally biased region" description="Basic and acidic residues" evidence="6">
    <location>
        <begin position="664"/>
        <end position="691"/>
    </location>
</feature>
<feature type="compositionally biased region" description="Basic and acidic residues" evidence="6">
    <location>
        <begin position="82"/>
        <end position="91"/>
    </location>
</feature>
<feature type="compositionally biased region" description="Low complexity" evidence="6">
    <location>
        <begin position="390"/>
        <end position="403"/>
    </location>
</feature>
<protein>
    <submittedName>
        <fullName evidence="8">Ensconsin isoform X1</fullName>
    </submittedName>
</protein>
<dbReference type="InterPro" id="IPR051483">
    <property type="entry name" value="MAP7_domain-containing"/>
</dbReference>
<evidence type="ECO:0000256" key="1">
    <source>
        <dbReference type="ARBA" id="ARBA00004245"/>
    </source>
</evidence>
<dbReference type="GO" id="GO:0015630">
    <property type="term" value="C:microtubule cytoskeleton"/>
    <property type="evidence" value="ECO:0007669"/>
    <property type="project" value="InterPro"/>
</dbReference>
<sequence>MNVAEEGKKRRKTSVKMAEGTTSLKGLRAQMAAAAQALAEERRSLAGSSPAPIATSAAKSQSKPVIDGAALRIDDKLRVAKERREEQEKQQAVRGSQILERERKAKLQVERQMEERQRKLEEQRRKEEQRRAAVEEKRKQKQEEEKEHYEAVMRRTMERSQRLEQRQKRWSWSGMPDSDNRNGESDSGPTSSPVTVVISPASPVSKPPRSHTPQDKRSSSTTNLKQPTDSSISKRLSSSSAALLNSPDKSAKRRSSSLNRLPSNFPRVAKEAHKQPQVEQTGPVLKKRSSSLSRVGNRAPPTGKPEKPAPFGSAHRPLASPMDSSVLSRLLTPTQASLARSKSAAALSAHGADETESHLCPRSVSSTPLQPSTRGPLRSRSTDRQKNAPSSTSASSDSISNMSQKAEKDKSFISPAAKRPPSPTPVPSRHRSPSPSPIGGPRRAPSPGAAKQSPRNRPPSPSGVKQRPPSPQPASKPPPIQKPALTPTGPPILRKRESKPKDASPMTALTSQPQDTSTASPAPSTKPKDDPSLKTMAGTNSAAEAAKILAENRRLAREQKEREEQLRLQREEEERIRKEEEKRLAEEERVRRLEEEKVRAEERKMEEEEQARKAEEERERLEVEEQQKQAELQKEREEAEAKAQEEAEKQRQERERIMQQNQQERMERKKRIEEIMKRTRKMDQNDFKGNDETGIPDENGDEVTDQLNCETKEDQSEQNTEVINQADIQEQGMSSEEGRLESEEPLDGVNEQTKVDDKENNNGLSAAQPTAVSNSCPKAHLVEGSEFVNEDCKMGLNGKAGSWSFEEIIDLGVHTKGRPLMEPDACNQSLIDCGVGPEGPRVAFEDKPAPVNSLHPAQPIEALSEI</sequence>
<dbReference type="Pfam" id="PF05672">
    <property type="entry name" value="MAP7"/>
    <property type="match status" value="1"/>
</dbReference>
<feature type="compositionally biased region" description="Basic and acidic residues" evidence="6">
    <location>
        <begin position="556"/>
        <end position="657"/>
    </location>
</feature>
<dbReference type="Proteomes" id="UP000221080">
    <property type="component" value="Chromosome 8"/>
</dbReference>
<dbReference type="KEGG" id="ipu:108269125"/>
<reference evidence="8" key="2">
    <citation type="submission" date="2025-08" db="UniProtKB">
        <authorList>
            <consortium name="RefSeq"/>
        </authorList>
    </citation>
    <scope>IDENTIFICATION</scope>
    <source>
        <tissue evidence="8">Blood</tissue>
    </source>
</reference>
<evidence type="ECO:0000256" key="2">
    <source>
        <dbReference type="ARBA" id="ARBA00007525"/>
    </source>
</evidence>
<keyword evidence="4" id="KW-0175">Coiled coil</keyword>
<accession>A0A2D0RI42</accession>
<keyword evidence="3" id="KW-0963">Cytoplasm</keyword>
<feature type="region of interest" description="Disordered" evidence="6">
    <location>
        <begin position="82"/>
        <end position="542"/>
    </location>
</feature>
<keyword evidence="7" id="KW-1185">Reference proteome</keyword>
<dbReference type="OrthoDB" id="9950536at2759"/>
<feature type="compositionally biased region" description="Polar residues" evidence="6">
    <location>
        <begin position="185"/>
        <end position="194"/>
    </location>
</feature>
<feature type="compositionally biased region" description="Low complexity" evidence="6">
    <location>
        <begin position="437"/>
        <end position="450"/>
    </location>
</feature>
<evidence type="ECO:0000256" key="4">
    <source>
        <dbReference type="ARBA" id="ARBA00023054"/>
    </source>
</evidence>
<evidence type="ECO:0000313" key="8">
    <source>
        <dbReference type="RefSeq" id="XP_017330198.1"/>
    </source>
</evidence>
<reference evidence="7" key="1">
    <citation type="journal article" date="2016" name="Nat. Commun.">
        <title>The channel catfish genome sequence provides insights into the evolution of scale formation in teleosts.</title>
        <authorList>
            <person name="Liu Z."/>
            <person name="Liu S."/>
            <person name="Yao J."/>
            <person name="Bao L."/>
            <person name="Zhang J."/>
            <person name="Li Y."/>
            <person name="Jiang C."/>
            <person name="Sun L."/>
            <person name="Wang R."/>
            <person name="Zhang Y."/>
            <person name="Zhou T."/>
            <person name="Zeng Q."/>
            <person name="Fu Q."/>
            <person name="Gao S."/>
            <person name="Li N."/>
            <person name="Koren S."/>
            <person name="Jiang Y."/>
            <person name="Zimin A."/>
            <person name="Xu P."/>
            <person name="Phillippy A.M."/>
            <person name="Geng X."/>
            <person name="Song L."/>
            <person name="Sun F."/>
            <person name="Li C."/>
            <person name="Wang X."/>
            <person name="Chen A."/>
            <person name="Jin Y."/>
            <person name="Yuan Z."/>
            <person name="Yang Y."/>
            <person name="Tan S."/>
            <person name="Peatman E."/>
            <person name="Lu J."/>
            <person name="Qin Z."/>
            <person name="Dunham R."/>
            <person name="Li Z."/>
            <person name="Sonstegard T."/>
            <person name="Feng J."/>
            <person name="Danzmann R.G."/>
            <person name="Schroeder S."/>
            <person name="Scheffler B."/>
            <person name="Duke M.V."/>
            <person name="Ballard L."/>
            <person name="Kucuktas H."/>
            <person name="Kaltenboeck L."/>
            <person name="Liu H."/>
            <person name="Armbruster J."/>
            <person name="Xie Y."/>
            <person name="Kirby M.L."/>
            <person name="Tian Y."/>
            <person name="Flanagan M.E."/>
            <person name="Mu W."/>
            <person name="Waldbieser G.C."/>
        </authorList>
    </citation>
    <scope>NUCLEOTIDE SEQUENCE [LARGE SCALE GENOMIC DNA]</scope>
    <source>
        <strain evidence="7">SDA103</strain>
    </source>
</reference>
<dbReference type="GeneID" id="108269125"/>
<feature type="compositionally biased region" description="Polar residues" evidence="6">
    <location>
        <begin position="219"/>
        <end position="229"/>
    </location>
</feature>
<dbReference type="PANTHER" id="PTHR15073:SF5">
    <property type="entry name" value="MAP7 DOMAIN-CONTAINING PROTEIN 3"/>
    <property type="match status" value="1"/>
</dbReference>
<dbReference type="GO" id="GO:0000226">
    <property type="term" value="P:microtubule cytoskeleton organization"/>
    <property type="evidence" value="ECO:0007669"/>
    <property type="project" value="InterPro"/>
</dbReference>
<feature type="compositionally biased region" description="Polar residues" evidence="6">
    <location>
        <begin position="761"/>
        <end position="773"/>
    </location>
</feature>
<feature type="compositionally biased region" description="Pro residues" evidence="6">
    <location>
        <begin position="468"/>
        <end position="481"/>
    </location>
</feature>
<comment type="subcellular location">
    <subcellularLocation>
        <location evidence="1">Cytoplasm</location>
        <location evidence="1">Cytoskeleton</location>
    </subcellularLocation>
</comment>
<dbReference type="InterPro" id="IPR008604">
    <property type="entry name" value="MAP7_fam"/>
</dbReference>
<feature type="region of interest" description="Disordered" evidence="6">
    <location>
        <begin position="846"/>
        <end position="866"/>
    </location>
</feature>
<dbReference type="RefSeq" id="XP_017330198.1">
    <property type="nucleotide sequence ID" value="XM_017474709.3"/>
</dbReference>
<feature type="region of interest" description="Disordered" evidence="6">
    <location>
        <begin position="42"/>
        <end position="67"/>
    </location>
</feature>
<evidence type="ECO:0000313" key="7">
    <source>
        <dbReference type="Proteomes" id="UP000221080"/>
    </source>
</evidence>
<feature type="compositionally biased region" description="Polar residues" evidence="6">
    <location>
        <begin position="717"/>
        <end position="734"/>
    </location>
</feature>
<dbReference type="AlphaFoldDB" id="A0A2D0RI42"/>
<feature type="region of interest" description="Disordered" evidence="6">
    <location>
        <begin position="556"/>
        <end position="773"/>
    </location>
</feature>
<gene>
    <name evidence="8" type="primary">map7d3</name>
</gene>
<feature type="compositionally biased region" description="Low complexity" evidence="6">
    <location>
        <begin position="230"/>
        <end position="246"/>
    </location>
</feature>
<feature type="compositionally biased region" description="Polar residues" evidence="6">
    <location>
        <begin position="507"/>
        <end position="523"/>
    </location>
</feature>
<dbReference type="CTD" id="79649"/>
<proteinExistence type="inferred from homology"/>
<feature type="compositionally biased region" description="Basic and acidic residues" evidence="6">
    <location>
        <begin position="99"/>
        <end position="167"/>
    </location>
</feature>
<feature type="compositionally biased region" description="Polar residues" evidence="6">
    <location>
        <begin position="322"/>
        <end position="335"/>
    </location>
</feature>
<evidence type="ECO:0000256" key="5">
    <source>
        <dbReference type="ARBA" id="ARBA00023212"/>
    </source>
</evidence>
<name>A0A2D0RI42_ICTPU</name>
<organism evidence="7 8">
    <name type="scientific">Ictalurus punctatus</name>
    <name type="common">Channel catfish</name>
    <name type="synonym">Silurus punctatus</name>
    <dbReference type="NCBI Taxonomy" id="7998"/>
    <lineage>
        <taxon>Eukaryota</taxon>
        <taxon>Metazoa</taxon>
        <taxon>Chordata</taxon>
        <taxon>Craniata</taxon>
        <taxon>Vertebrata</taxon>
        <taxon>Euteleostomi</taxon>
        <taxon>Actinopterygii</taxon>
        <taxon>Neopterygii</taxon>
        <taxon>Teleostei</taxon>
        <taxon>Ostariophysi</taxon>
        <taxon>Siluriformes</taxon>
        <taxon>Ictaluridae</taxon>
        <taxon>Ictalurus</taxon>
    </lineage>
</organism>
<evidence type="ECO:0000256" key="3">
    <source>
        <dbReference type="ARBA" id="ARBA00022490"/>
    </source>
</evidence>
<feature type="compositionally biased region" description="Low complexity" evidence="6">
    <location>
        <begin position="336"/>
        <end position="349"/>
    </location>
</feature>
<evidence type="ECO:0000256" key="6">
    <source>
        <dbReference type="SAM" id="MobiDB-lite"/>
    </source>
</evidence>